<dbReference type="InterPro" id="IPR000160">
    <property type="entry name" value="GGDEF_dom"/>
</dbReference>
<sequence>MNLRRIILSRPGRLAQIGLWSASLACVGAVGYLHLLSGLGYEFHLFFILPVLVVAWFVSIRRAYVLAVLTVVLWYLADRQLGGEGSDRWPLLFNTLVRISILGGAVWLLARMRGILERETRLARQDKLTGLANRLGFHQDGELLLNMTRRQAIPVSALFIDLDHFKTVNDRFGHETGDRLLARVAAVLRERLRASDLAGRLGGDEFALILPGTGAAAAADYAAALRERLLEAMREDDWPVTFSIGVASFATPPADLATLVREADRLMYTAKHDGRDCIRSSSA</sequence>
<dbReference type="OrthoDB" id="9813903at2"/>
<dbReference type="Proteomes" id="UP000270626">
    <property type="component" value="Unassembled WGS sequence"/>
</dbReference>
<feature type="transmembrane region" description="Helical" evidence="3">
    <location>
        <begin position="89"/>
        <end position="110"/>
    </location>
</feature>
<dbReference type="InterPro" id="IPR050469">
    <property type="entry name" value="Diguanylate_Cyclase"/>
</dbReference>
<dbReference type="Pfam" id="PF00990">
    <property type="entry name" value="GGDEF"/>
    <property type="match status" value="1"/>
</dbReference>
<dbReference type="SMART" id="SM00267">
    <property type="entry name" value="GGDEF"/>
    <property type="match status" value="1"/>
</dbReference>
<comment type="caution">
    <text evidence="5">The sequence shown here is derived from an EMBL/GenBank/DDBJ whole genome shotgun (WGS) entry which is preliminary data.</text>
</comment>
<dbReference type="PROSITE" id="PS50887">
    <property type="entry name" value="GGDEF"/>
    <property type="match status" value="1"/>
</dbReference>
<proteinExistence type="predicted"/>
<feature type="transmembrane region" description="Helical" evidence="3">
    <location>
        <begin position="62"/>
        <end position="77"/>
    </location>
</feature>
<feature type="transmembrane region" description="Helical" evidence="3">
    <location>
        <begin position="12"/>
        <end position="33"/>
    </location>
</feature>
<evidence type="ECO:0000256" key="3">
    <source>
        <dbReference type="SAM" id="Phobius"/>
    </source>
</evidence>
<evidence type="ECO:0000313" key="5">
    <source>
        <dbReference type="EMBL" id="RKT51128.1"/>
    </source>
</evidence>
<name>A0A495VTY4_9RHOO</name>
<dbReference type="NCBIfam" id="TIGR00254">
    <property type="entry name" value="GGDEF"/>
    <property type="match status" value="1"/>
</dbReference>
<evidence type="ECO:0000256" key="1">
    <source>
        <dbReference type="ARBA" id="ARBA00012528"/>
    </source>
</evidence>
<dbReference type="InterPro" id="IPR043128">
    <property type="entry name" value="Rev_trsase/Diguanyl_cyclase"/>
</dbReference>
<evidence type="ECO:0000313" key="6">
    <source>
        <dbReference type="Proteomes" id="UP000270626"/>
    </source>
</evidence>
<dbReference type="EC" id="2.7.7.65" evidence="1"/>
<keyword evidence="3" id="KW-0812">Transmembrane</keyword>
<feature type="domain" description="GGDEF" evidence="4">
    <location>
        <begin position="153"/>
        <end position="283"/>
    </location>
</feature>
<dbReference type="InterPro" id="IPR029787">
    <property type="entry name" value="Nucleotide_cyclase"/>
</dbReference>
<dbReference type="RefSeq" id="WP_121458659.1">
    <property type="nucleotide sequence ID" value="NZ_RBXP01000016.1"/>
</dbReference>
<dbReference type="PANTHER" id="PTHR45138">
    <property type="entry name" value="REGULATORY COMPONENTS OF SENSORY TRANSDUCTION SYSTEM"/>
    <property type="match status" value="1"/>
</dbReference>
<keyword evidence="6" id="KW-1185">Reference proteome</keyword>
<dbReference type="Gene3D" id="3.30.70.270">
    <property type="match status" value="1"/>
</dbReference>
<dbReference type="SUPFAM" id="SSF55073">
    <property type="entry name" value="Nucleotide cyclase"/>
    <property type="match status" value="1"/>
</dbReference>
<gene>
    <name evidence="5" type="ORF">DFR40_2340</name>
</gene>
<dbReference type="FunFam" id="3.30.70.270:FF:000001">
    <property type="entry name" value="Diguanylate cyclase domain protein"/>
    <property type="match status" value="1"/>
</dbReference>
<dbReference type="CDD" id="cd01949">
    <property type="entry name" value="GGDEF"/>
    <property type="match status" value="1"/>
</dbReference>
<reference evidence="5 6" key="1">
    <citation type="submission" date="2018-10" db="EMBL/GenBank/DDBJ databases">
        <title>Genomic Encyclopedia of Type Strains, Phase IV (KMG-IV): sequencing the most valuable type-strain genomes for metagenomic binning, comparative biology and taxonomic classification.</title>
        <authorList>
            <person name="Goeker M."/>
        </authorList>
    </citation>
    <scope>NUCLEOTIDE SEQUENCE [LARGE SCALE GENOMIC DNA]</scope>
    <source>
        <strain evidence="5 6">DSM 23841</strain>
    </source>
</reference>
<comment type="catalytic activity">
    <reaction evidence="2">
        <text>2 GTP = 3',3'-c-di-GMP + 2 diphosphate</text>
        <dbReference type="Rhea" id="RHEA:24898"/>
        <dbReference type="ChEBI" id="CHEBI:33019"/>
        <dbReference type="ChEBI" id="CHEBI:37565"/>
        <dbReference type="ChEBI" id="CHEBI:58805"/>
        <dbReference type="EC" id="2.7.7.65"/>
    </reaction>
</comment>
<dbReference type="PROSITE" id="PS51257">
    <property type="entry name" value="PROKAR_LIPOPROTEIN"/>
    <property type="match status" value="1"/>
</dbReference>
<keyword evidence="3" id="KW-1133">Transmembrane helix</keyword>
<dbReference type="AlphaFoldDB" id="A0A495VTY4"/>
<dbReference type="EMBL" id="RBXP01000016">
    <property type="protein sequence ID" value="RKT51128.1"/>
    <property type="molecule type" value="Genomic_DNA"/>
</dbReference>
<keyword evidence="3" id="KW-0472">Membrane</keyword>
<dbReference type="PANTHER" id="PTHR45138:SF9">
    <property type="entry name" value="DIGUANYLATE CYCLASE DGCM-RELATED"/>
    <property type="match status" value="1"/>
</dbReference>
<dbReference type="GO" id="GO:0052621">
    <property type="term" value="F:diguanylate cyclase activity"/>
    <property type="evidence" value="ECO:0007669"/>
    <property type="project" value="UniProtKB-EC"/>
</dbReference>
<evidence type="ECO:0000259" key="4">
    <source>
        <dbReference type="PROSITE" id="PS50887"/>
    </source>
</evidence>
<organism evidence="5 6">
    <name type="scientific">Azonexus fungiphilus</name>
    <dbReference type="NCBI Taxonomy" id="146940"/>
    <lineage>
        <taxon>Bacteria</taxon>
        <taxon>Pseudomonadati</taxon>
        <taxon>Pseudomonadota</taxon>
        <taxon>Betaproteobacteria</taxon>
        <taxon>Rhodocyclales</taxon>
        <taxon>Azonexaceae</taxon>
        <taxon>Azonexus</taxon>
    </lineage>
</organism>
<evidence type="ECO:0000256" key="2">
    <source>
        <dbReference type="ARBA" id="ARBA00034247"/>
    </source>
</evidence>
<protein>
    <recommendedName>
        <fullName evidence="1">diguanylate cyclase</fullName>
        <ecNumber evidence="1">2.7.7.65</ecNumber>
    </recommendedName>
</protein>
<accession>A0A495VTY4</accession>